<feature type="compositionally biased region" description="Basic and acidic residues" evidence="6">
    <location>
        <begin position="292"/>
        <end position="347"/>
    </location>
</feature>
<keyword evidence="3 5" id="KW-0687">Ribonucleoprotein</keyword>
<evidence type="ECO:0000256" key="4">
    <source>
        <dbReference type="ARBA" id="ARBA00035256"/>
    </source>
</evidence>
<dbReference type="InterPro" id="IPR018130">
    <property type="entry name" value="Ribosomal_uS2_CS"/>
</dbReference>
<comment type="similarity">
    <text evidence="1 5">Belongs to the universal ribosomal protein uS2 family.</text>
</comment>
<name>A0A955E0C5_UNCKA</name>
<evidence type="ECO:0000256" key="3">
    <source>
        <dbReference type="ARBA" id="ARBA00023274"/>
    </source>
</evidence>
<dbReference type="Pfam" id="PF00318">
    <property type="entry name" value="Ribosomal_S2"/>
    <property type="match status" value="1"/>
</dbReference>
<keyword evidence="2 5" id="KW-0689">Ribosomal protein</keyword>
<evidence type="ECO:0000256" key="6">
    <source>
        <dbReference type="SAM" id="MobiDB-lite"/>
    </source>
</evidence>
<dbReference type="Gene3D" id="1.10.287.610">
    <property type="entry name" value="Helix hairpin bin"/>
    <property type="match status" value="1"/>
</dbReference>
<feature type="compositionally biased region" description="Basic residues" evidence="6">
    <location>
        <begin position="367"/>
        <end position="376"/>
    </location>
</feature>
<sequence>MSKPYKLPKVEDLFSAGVHFGHQVRRWNPAMSEYIYDTRRNVHIIDLQKTHAKLEEACDYLYDLASKGEKIIFVGTKRQAKEMLEVEAKRCGALFVSERWLGGIITNFQEVKKNIDRFLMHIRKMESGEYQSYTKKERLLIERKIEKLRKAIGGLVGLHSSPAALFVIDSKREKTAIREAKASGVKVVALVDTNSNPRDVDYVIPGNDDAIKSVALILNAVSDAIEAGYKVFEKDAAKIADEKKQNDSDKAKDEVSLDKVVPVVVTSTESPVASSEAGKRLIERVNKGDVSDLDSAKGIEDTVEDTEKSTSKTDREPVAKKVEKKESSREKKVVEKVSKTKAEEKAKKPVKKATAKVAGKKPEKTPVKKSTKKSNK</sequence>
<evidence type="ECO:0000313" key="7">
    <source>
        <dbReference type="EMBL" id="MCA9301977.1"/>
    </source>
</evidence>
<comment type="caution">
    <text evidence="7">The sequence shown here is derived from an EMBL/GenBank/DDBJ whole genome shotgun (WGS) entry which is preliminary data.</text>
</comment>
<dbReference type="GO" id="GO:0003735">
    <property type="term" value="F:structural constituent of ribosome"/>
    <property type="evidence" value="ECO:0007669"/>
    <property type="project" value="InterPro"/>
</dbReference>
<dbReference type="Gene3D" id="3.40.50.10490">
    <property type="entry name" value="Glucose-6-phosphate isomerase like protein, domain 1"/>
    <property type="match status" value="1"/>
</dbReference>
<dbReference type="Proteomes" id="UP000714817">
    <property type="component" value="Unassembled WGS sequence"/>
</dbReference>
<dbReference type="PANTHER" id="PTHR12534:SF0">
    <property type="entry name" value="SMALL RIBOSOMAL SUBUNIT PROTEIN US2M"/>
    <property type="match status" value="1"/>
</dbReference>
<reference evidence="7" key="1">
    <citation type="submission" date="2020-04" db="EMBL/GenBank/DDBJ databases">
        <authorList>
            <person name="Zhang T."/>
        </authorList>
    </citation>
    <scope>NUCLEOTIDE SEQUENCE</scope>
    <source>
        <strain evidence="7">HKST-UBA80</strain>
    </source>
</reference>
<dbReference type="GO" id="GO:0022627">
    <property type="term" value="C:cytosolic small ribosomal subunit"/>
    <property type="evidence" value="ECO:0007669"/>
    <property type="project" value="TreeGrafter"/>
</dbReference>
<dbReference type="InterPro" id="IPR001865">
    <property type="entry name" value="Ribosomal_uS2"/>
</dbReference>
<evidence type="ECO:0000313" key="8">
    <source>
        <dbReference type="Proteomes" id="UP000714817"/>
    </source>
</evidence>
<dbReference type="EMBL" id="JAGQNY010000004">
    <property type="protein sequence ID" value="MCA9301977.1"/>
    <property type="molecule type" value="Genomic_DNA"/>
</dbReference>
<organism evidence="7 8">
    <name type="scientific">candidate division WWE3 bacterium</name>
    <dbReference type="NCBI Taxonomy" id="2053526"/>
    <lineage>
        <taxon>Bacteria</taxon>
        <taxon>Katanobacteria</taxon>
    </lineage>
</organism>
<dbReference type="PRINTS" id="PR00395">
    <property type="entry name" value="RIBOSOMALS2"/>
</dbReference>
<gene>
    <name evidence="5 7" type="primary">rpsB</name>
    <name evidence="7" type="ORF">KDA10_01235</name>
</gene>
<dbReference type="SUPFAM" id="SSF52313">
    <property type="entry name" value="Ribosomal protein S2"/>
    <property type="match status" value="1"/>
</dbReference>
<feature type="region of interest" description="Disordered" evidence="6">
    <location>
        <begin position="292"/>
        <end position="376"/>
    </location>
</feature>
<dbReference type="PANTHER" id="PTHR12534">
    <property type="entry name" value="30S RIBOSOMAL PROTEIN S2 PROKARYOTIC AND ORGANELLAR"/>
    <property type="match status" value="1"/>
</dbReference>
<dbReference type="InterPro" id="IPR023591">
    <property type="entry name" value="Ribosomal_uS2_flav_dom_sf"/>
</dbReference>
<dbReference type="InterPro" id="IPR005706">
    <property type="entry name" value="Ribosomal_uS2_bac/mit/plastid"/>
</dbReference>
<dbReference type="HAMAP" id="MF_00291_B">
    <property type="entry name" value="Ribosomal_uS2_B"/>
    <property type="match status" value="1"/>
</dbReference>
<evidence type="ECO:0000256" key="1">
    <source>
        <dbReference type="ARBA" id="ARBA00006242"/>
    </source>
</evidence>
<dbReference type="CDD" id="cd01425">
    <property type="entry name" value="RPS2"/>
    <property type="match status" value="1"/>
</dbReference>
<evidence type="ECO:0000256" key="2">
    <source>
        <dbReference type="ARBA" id="ARBA00022980"/>
    </source>
</evidence>
<dbReference type="PROSITE" id="PS00962">
    <property type="entry name" value="RIBOSOMAL_S2_1"/>
    <property type="match status" value="1"/>
</dbReference>
<proteinExistence type="inferred from homology"/>
<protein>
    <recommendedName>
        <fullName evidence="4 5">Small ribosomal subunit protein uS2</fullName>
    </recommendedName>
</protein>
<dbReference type="NCBIfam" id="TIGR01011">
    <property type="entry name" value="rpsB_bact"/>
    <property type="match status" value="1"/>
</dbReference>
<dbReference type="GO" id="GO:0006412">
    <property type="term" value="P:translation"/>
    <property type="evidence" value="ECO:0007669"/>
    <property type="project" value="UniProtKB-UniRule"/>
</dbReference>
<reference evidence="7" key="2">
    <citation type="journal article" date="2021" name="Microbiome">
        <title>Successional dynamics and alternative stable states in a saline activated sludge microbial community over 9 years.</title>
        <authorList>
            <person name="Wang Y."/>
            <person name="Ye J."/>
            <person name="Ju F."/>
            <person name="Liu L."/>
            <person name="Boyd J.A."/>
            <person name="Deng Y."/>
            <person name="Parks D.H."/>
            <person name="Jiang X."/>
            <person name="Yin X."/>
            <person name="Woodcroft B.J."/>
            <person name="Tyson G.W."/>
            <person name="Hugenholtz P."/>
            <person name="Polz M.F."/>
            <person name="Zhang T."/>
        </authorList>
    </citation>
    <scope>NUCLEOTIDE SEQUENCE</scope>
    <source>
        <strain evidence="7">HKST-UBA80</strain>
    </source>
</reference>
<evidence type="ECO:0000256" key="5">
    <source>
        <dbReference type="HAMAP-Rule" id="MF_00291"/>
    </source>
</evidence>
<dbReference type="AlphaFoldDB" id="A0A955E0C5"/>
<accession>A0A955E0C5</accession>